<dbReference type="OrthoDB" id="10266026at2759"/>
<proteinExistence type="predicted"/>
<dbReference type="SMART" id="SM00449">
    <property type="entry name" value="SPRY"/>
    <property type="match status" value="1"/>
</dbReference>
<evidence type="ECO:0000256" key="1">
    <source>
        <dbReference type="ARBA" id="ARBA00004123"/>
    </source>
</evidence>
<protein>
    <submittedName>
        <fullName evidence="4">SPRY domain containing protein</fullName>
    </submittedName>
</protein>
<keyword evidence="5" id="KW-1185">Reference proteome</keyword>
<dbReference type="CDD" id="cd12872">
    <property type="entry name" value="SPRY_Ash2"/>
    <property type="match status" value="1"/>
</dbReference>
<dbReference type="STRING" id="5722.A2DEG6"/>
<keyword evidence="2" id="KW-0539">Nucleus</keyword>
<dbReference type="eggNOG" id="KOG2626">
    <property type="taxonomic scope" value="Eukaryota"/>
</dbReference>
<feature type="domain" description="B30.2/SPRY" evidence="3">
    <location>
        <begin position="1"/>
        <end position="199"/>
    </location>
</feature>
<dbReference type="GO" id="GO:0000976">
    <property type="term" value="F:transcription cis-regulatory region binding"/>
    <property type="evidence" value="ECO:0000318"/>
    <property type="project" value="GO_Central"/>
</dbReference>
<dbReference type="RefSeq" id="XP_001582079.1">
    <property type="nucleotide sequence ID" value="XM_001582029.1"/>
</dbReference>
<sequence length="259" mass="29209">MSSTSIPFKFDPLTVKRRAALGYLPNVKDPELQLQMKFSQLKSSRSFVFKNNDYEVMHDSNSIGYSMVRTTRALSKPGKYYWEIVYNGSESNQGHCRIGISTINAPIEGPVGFTEDGYALRDAGDAFHKAIKYPGPSFNVNDTVGFGLEITEKDCKFYCWINGANQTLLFDNIPIKTYYPSVSTYRDAVVSGRFEKQSFKFYPDDSWTPANDHPFIESKSRYEADELLNIMSSGDIKLLNEELVSIINQALAPPEDIPA</sequence>
<dbReference type="SUPFAM" id="SSF49899">
    <property type="entry name" value="Concanavalin A-like lectins/glucanases"/>
    <property type="match status" value="1"/>
</dbReference>
<dbReference type="InterPro" id="IPR043136">
    <property type="entry name" value="B30.2/SPRY_sf"/>
</dbReference>
<dbReference type="InterPro" id="IPR037353">
    <property type="entry name" value="ASH2"/>
</dbReference>
<dbReference type="EMBL" id="DS113192">
    <property type="protein sequence ID" value="EAY21093.1"/>
    <property type="molecule type" value="Genomic_DNA"/>
</dbReference>
<reference evidence="4" key="1">
    <citation type="submission" date="2006-10" db="EMBL/GenBank/DDBJ databases">
        <authorList>
            <person name="Amadeo P."/>
            <person name="Zhao Q."/>
            <person name="Wortman J."/>
            <person name="Fraser-Liggett C."/>
            <person name="Carlton J."/>
        </authorList>
    </citation>
    <scope>NUCLEOTIDE SEQUENCE</scope>
    <source>
        <strain evidence="4">G3</strain>
    </source>
</reference>
<evidence type="ECO:0000313" key="4">
    <source>
        <dbReference type="EMBL" id="EAY21093.1"/>
    </source>
</evidence>
<dbReference type="InterPro" id="IPR013320">
    <property type="entry name" value="ConA-like_dom_sf"/>
</dbReference>
<dbReference type="VEuPathDB" id="TrichDB:TVAGG3_0028670"/>
<dbReference type="PANTHER" id="PTHR10598">
    <property type="entry name" value="SET1/ASH2 HISTONE METHYLTRANSFERASE COMPLEX SUBUNIT ASH2"/>
    <property type="match status" value="1"/>
</dbReference>
<comment type="subcellular location">
    <subcellularLocation>
        <location evidence="1">Nucleus</location>
    </subcellularLocation>
</comment>
<dbReference type="GO" id="GO:0048188">
    <property type="term" value="C:Set1C/COMPASS complex"/>
    <property type="evidence" value="ECO:0000318"/>
    <property type="project" value="GO_Central"/>
</dbReference>
<evidence type="ECO:0000313" key="5">
    <source>
        <dbReference type="Proteomes" id="UP000001542"/>
    </source>
</evidence>
<evidence type="ECO:0000256" key="2">
    <source>
        <dbReference type="ARBA" id="ARBA00023242"/>
    </source>
</evidence>
<dbReference type="PROSITE" id="PS50188">
    <property type="entry name" value="B302_SPRY"/>
    <property type="match status" value="1"/>
</dbReference>
<accession>A2DEG6</accession>
<dbReference type="Gene3D" id="2.60.120.920">
    <property type="match status" value="1"/>
</dbReference>
<dbReference type="FunFam" id="2.60.120.920:FF:000110">
    <property type="entry name" value="SPRY domain containing protein"/>
    <property type="match status" value="1"/>
</dbReference>
<dbReference type="InterPro" id="IPR001870">
    <property type="entry name" value="B30.2/SPRY"/>
</dbReference>
<evidence type="ECO:0000259" key="3">
    <source>
        <dbReference type="PROSITE" id="PS50188"/>
    </source>
</evidence>
<dbReference type="SMR" id="A2DEG6"/>
<name>A2DEG6_TRIV3</name>
<dbReference type="Pfam" id="PF00622">
    <property type="entry name" value="SPRY"/>
    <property type="match status" value="1"/>
</dbReference>
<organism evidence="4 5">
    <name type="scientific">Trichomonas vaginalis (strain ATCC PRA-98 / G3)</name>
    <dbReference type="NCBI Taxonomy" id="412133"/>
    <lineage>
        <taxon>Eukaryota</taxon>
        <taxon>Metamonada</taxon>
        <taxon>Parabasalia</taxon>
        <taxon>Trichomonadida</taxon>
        <taxon>Trichomonadidae</taxon>
        <taxon>Trichomonas</taxon>
    </lineage>
</organism>
<gene>
    <name evidence="4" type="ORF">TVAG_282630</name>
</gene>
<dbReference type="Proteomes" id="UP000001542">
    <property type="component" value="Unassembled WGS sequence"/>
</dbReference>
<dbReference type="VEuPathDB" id="TrichDB:TVAG_282630"/>
<dbReference type="AlphaFoldDB" id="A2DEG6"/>
<reference evidence="4" key="2">
    <citation type="journal article" date="2007" name="Science">
        <title>Draft genome sequence of the sexually transmitted pathogen Trichomonas vaginalis.</title>
        <authorList>
            <person name="Carlton J.M."/>
            <person name="Hirt R.P."/>
            <person name="Silva J.C."/>
            <person name="Delcher A.L."/>
            <person name="Schatz M."/>
            <person name="Zhao Q."/>
            <person name="Wortman J.R."/>
            <person name="Bidwell S.L."/>
            <person name="Alsmark U.C.M."/>
            <person name="Besteiro S."/>
            <person name="Sicheritz-Ponten T."/>
            <person name="Noel C.J."/>
            <person name="Dacks J.B."/>
            <person name="Foster P.G."/>
            <person name="Simillion C."/>
            <person name="Van de Peer Y."/>
            <person name="Miranda-Saavedra D."/>
            <person name="Barton G.J."/>
            <person name="Westrop G.D."/>
            <person name="Mueller S."/>
            <person name="Dessi D."/>
            <person name="Fiori P.L."/>
            <person name="Ren Q."/>
            <person name="Paulsen I."/>
            <person name="Zhang H."/>
            <person name="Bastida-Corcuera F.D."/>
            <person name="Simoes-Barbosa A."/>
            <person name="Brown M.T."/>
            <person name="Hayes R.D."/>
            <person name="Mukherjee M."/>
            <person name="Okumura C.Y."/>
            <person name="Schneider R."/>
            <person name="Smith A.J."/>
            <person name="Vanacova S."/>
            <person name="Villalvazo M."/>
            <person name="Haas B.J."/>
            <person name="Pertea M."/>
            <person name="Feldblyum T.V."/>
            <person name="Utterback T.R."/>
            <person name="Shu C.L."/>
            <person name="Osoegawa K."/>
            <person name="de Jong P.J."/>
            <person name="Hrdy I."/>
            <person name="Horvathova L."/>
            <person name="Zubacova Z."/>
            <person name="Dolezal P."/>
            <person name="Malik S.B."/>
            <person name="Logsdon J.M. Jr."/>
            <person name="Henze K."/>
            <person name="Gupta A."/>
            <person name="Wang C.C."/>
            <person name="Dunne R.L."/>
            <person name="Upcroft J.A."/>
            <person name="Upcroft P."/>
            <person name="White O."/>
            <person name="Salzberg S.L."/>
            <person name="Tang P."/>
            <person name="Chiu C.-H."/>
            <person name="Lee Y.-S."/>
            <person name="Embley T.M."/>
            <person name="Coombs G.H."/>
            <person name="Mottram J.C."/>
            <person name="Tachezy J."/>
            <person name="Fraser-Liggett C.M."/>
            <person name="Johnson P.J."/>
        </authorList>
    </citation>
    <scope>NUCLEOTIDE SEQUENCE [LARGE SCALE GENOMIC DNA]</scope>
    <source>
        <strain evidence="4">G3</strain>
    </source>
</reference>
<dbReference type="InterPro" id="IPR003877">
    <property type="entry name" value="SPRY_dom"/>
</dbReference>
<dbReference type="KEGG" id="tva:5466639"/>
<dbReference type="PANTHER" id="PTHR10598:SF0">
    <property type="entry name" value="SET1_ASH2 HISTONE METHYLTRANSFERASE COMPLEX SUBUNIT ASH2"/>
    <property type="match status" value="1"/>
</dbReference>
<dbReference type="InParanoid" id="A2DEG6"/>